<proteinExistence type="predicted"/>
<keyword evidence="2" id="KW-1185">Reference proteome</keyword>
<reference evidence="1 2" key="1">
    <citation type="submission" date="2016-01" db="EMBL/GenBank/DDBJ databases">
        <title>Genome Sequences of Twelve Sporeforming Bacillus Species Isolated from Foods.</title>
        <authorList>
            <person name="Berendsen E.M."/>
            <person name="Wells-Bennik M.H."/>
            <person name="Krawcyk A.O."/>
            <person name="De Jong A."/>
            <person name="Holsappel S."/>
            <person name="Eijlander R.T."/>
            <person name="Kuipers O.P."/>
        </authorList>
    </citation>
    <scope>NUCLEOTIDE SEQUENCE [LARGE SCALE GENOMIC DNA]</scope>
    <source>
        <strain evidence="1 2">B4102</strain>
    </source>
</reference>
<dbReference type="Proteomes" id="UP000075666">
    <property type="component" value="Unassembled WGS sequence"/>
</dbReference>
<comment type="caution">
    <text evidence="1">The sequence shown here is derived from an EMBL/GenBank/DDBJ whole genome shotgun (WGS) entry which is preliminary data.</text>
</comment>
<dbReference type="EMBL" id="LQYN01000019">
    <property type="protein sequence ID" value="KYD09973.1"/>
    <property type="molecule type" value="Genomic_DNA"/>
</dbReference>
<protein>
    <submittedName>
        <fullName evidence="1">Uncharacterized protein</fullName>
    </submittedName>
</protein>
<accession>A0A150LCA9</accession>
<evidence type="ECO:0000313" key="2">
    <source>
        <dbReference type="Proteomes" id="UP000075666"/>
    </source>
</evidence>
<evidence type="ECO:0000313" key="1">
    <source>
        <dbReference type="EMBL" id="KYD09973.1"/>
    </source>
</evidence>
<sequence>MGISQTEGQICLKQLKRIASSYPLKSLVILNKITYFLHG</sequence>
<organism evidence="1 2">
    <name type="scientific">Heyndrickxia sporothermodurans</name>
    <dbReference type="NCBI Taxonomy" id="46224"/>
    <lineage>
        <taxon>Bacteria</taxon>
        <taxon>Bacillati</taxon>
        <taxon>Bacillota</taxon>
        <taxon>Bacilli</taxon>
        <taxon>Bacillales</taxon>
        <taxon>Bacillaceae</taxon>
        <taxon>Heyndrickxia</taxon>
    </lineage>
</organism>
<dbReference type="AlphaFoldDB" id="A0A150LCA9"/>
<dbReference type="PATRIC" id="fig|46224.3.peg.1437"/>
<dbReference type="STRING" id="46224.B4102_2386"/>
<gene>
    <name evidence="1" type="ORF">B4102_2386</name>
</gene>
<name>A0A150LCA9_9BACI</name>